<protein>
    <submittedName>
        <fullName evidence="3">DMT family transporter</fullName>
    </submittedName>
</protein>
<dbReference type="InterPro" id="IPR037185">
    <property type="entry name" value="EmrE-like"/>
</dbReference>
<sequence>MWYLFFSIICSVAVGIAFKISRRYEVSSFQIVLVNYVVALLLSIGVFKPDFELISSEAPFGIYIALGILLPLVFIFLFYAIKNIGIVKTDAAQRLSLCIPILAAWLWFDEKFTFYRLFGIALGFLALFCILLKPQLSGTTKIKYPLLVFIGYGIIDILFKKVALFTQVKYSTSLAIVFAIALLMMVAVVTIRIVRNKEKINVMNVLFGILVGFLNFGNIWFYLHAHSYFASSPSTVFAGMNMGVITIGSLVGVVFFKEKLSKWNYLGLLLALISVFVIVWSSFF</sequence>
<reference evidence="3" key="1">
    <citation type="submission" date="2020-12" db="EMBL/GenBank/DDBJ databases">
        <title>Bacterial novel species Flavobacterium sp. SE-1-e isolated from soil.</title>
        <authorList>
            <person name="Jung H.-Y."/>
        </authorList>
    </citation>
    <scope>NUCLEOTIDE SEQUENCE</scope>
    <source>
        <strain evidence="3">SE-1-e</strain>
    </source>
</reference>
<evidence type="ECO:0000313" key="3">
    <source>
        <dbReference type="EMBL" id="MBK0370226.1"/>
    </source>
</evidence>
<feature type="transmembrane region" description="Helical" evidence="1">
    <location>
        <begin position="91"/>
        <end position="108"/>
    </location>
</feature>
<dbReference type="GO" id="GO:0016020">
    <property type="term" value="C:membrane"/>
    <property type="evidence" value="ECO:0007669"/>
    <property type="project" value="InterPro"/>
</dbReference>
<feature type="transmembrane region" description="Helical" evidence="1">
    <location>
        <begin position="170"/>
        <end position="191"/>
    </location>
</feature>
<dbReference type="InterPro" id="IPR000620">
    <property type="entry name" value="EamA_dom"/>
</dbReference>
<feature type="transmembrane region" description="Helical" evidence="1">
    <location>
        <begin position="263"/>
        <end position="283"/>
    </location>
</feature>
<organism evidence="3 4">
    <name type="scientific">Flavobacterium agrisoli</name>
    <dbReference type="NCBI Taxonomy" id="2793066"/>
    <lineage>
        <taxon>Bacteria</taxon>
        <taxon>Pseudomonadati</taxon>
        <taxon>Bacteroidota</taxon>
        <taxon>Flavobacteriia</taxon>
        <taxon>Flavobacteriales</taxon>
        <taxon>Flavobacteriaceae</taxon>
        <taxon>Flavobacterium</taxon>
    </lineage>
</organism>
<feature type="transmembrane region" description="Helical" evidence="1">
    <location>
        <begin position="29"/>
        <end position="48"/>
    </location>
</feature>
<feature type="transmembrane region" description="Helical" evidence="1">
    <location>
        <begin position="60"/>
        <end position="79"/>
    </location>
</feature>
<dbReference type="AlphaFoldDB" id="A0A934PL85"/>
<comment type="caution">
    <text evidence="3">The sequence shown here is derived from an EMBL/GenBank/DDBJ whole genome shotgun (WGS) entry which is preliminary data.</text>
</comment>
<evidence type="ECO:0000313" key="4">
    <source>
        <dbReference type="Proteomes" id="UP000609172"/>
    </source>
</evidence>
<evidence type="ECO:0000256" key="1">
    <source>
        <dbReference type="SAM" id="Phobius"/>
    </source>
</evidence>
<dbReference type="Proteomes" id="UP000609172">
    <property type="component" value="Unassembled WGS sequence"/>
</dbReference>
<keyword evidence="1" id="KW-1133">Transmembrane helix</keyword>
<proteinExistence type="predicted"/>
<dbReference type="EMBL" id="JAEHFV010000003">
    <property type="protein sequence ID" value="MBK0370226.1"/>
    <property type="molecule type" value="Genomic_DNA"/>
</dbReference>
<feature type="transmembrane region" description="Helical" evidence="1">
    <location>
        <begin position="144"/>
        <end position="164"/>
    </location>
</feature>
<keyword evidence="1" id="KW-0472">Membrane</keyword>
<keyword evidence="4" id="KW-1185">Reference proteome</keyword>
<feature type="transmembrane region" description="Helical" evidence="1">
    <location>
        <begin position="114"/>
        <end position="132"/>
    </location>
</feature>
<feature type="transmembrane region" description="Helical" evidence="1">
    <location>
        <begin position="235"/>
        <end position="256"/>
    </location>
</feature>
<feature type="transmembrane region" description="Helical" evidence="1">
    <location>
        <begin position="203"/>
        <end position="223"/>
    </location>
</feature>
<dbReference type="SUPFAM" id="SSF103481">
    <property type="entry name" value="Multidrug resistance efflux transporter EmrE"/>
    <property type="match status" value="2"/>
</dbReference>
<accession>A0A934PL85</accession>
<keyword evidence="1" id="KW-0812">Transmembrane</keyword>
<evidence type="ECO:0000259" key="2">
    <source>
        <dbReference type="Pfam" id="PF00892"/>
    </source>
</evidence>
<feature type="transmembrane region" description="Helical" evidence="1">
    <location>
        <begin position="6"/>
        <end position="22"/>
    </location>
</feature>
<dbReference type="Pfam" id="PF00892">
    <property type="entry name" value="EamA"/>
    <property type="match status" value="1"/>
</dbReference>
<dbReference type="RefSeq" id="WP_200106348.1">
    <property type="nucleotide sequence ID" value="NZ_JAEHFV010000003.1"/>
</dbReference>
<gene>
    <name evidence="3" type="ORF">I5M07_10275</name>
</gene>
<dbReference type="Gene3D" id="1.10.3730.20">
    <property type="match status" value="1"/>
</dbReference>
<feature type="domain" description="EamA" evidence="2">
    <location>
        <begin position="2"/>
        <end position="131"/>
    </location>
</feature>
<name>A0A934PL85_9FLAO</name>